<dbReference type="AlphaFoldDB" id="A0A927ZSD7"/>
<organism evidence="2 3">
    <name type="scientific">Selenomonas ruminantium</name>
    <dbReference type="NCBI Taxonomy" id="971"/>
    <lineage>
        <taxon>Bacteria</taxon>
        <taxon>Bacillati</taxon>
        <taxon>Bacillota</taxon>
        <taxon>Negativicutes</taxon>
        <taxon>Selenomonadales</taxon>
        <taxon>Selenomonadaceae</taxon>
        <taxon>Selenomonas</taxon>
    </lineage>
</organism>
<protein>
    <submittedName>
        <fullName evidence="2">Uncharacterized protein</fullName>
    </submittedName>
</protein>
<gene>
    <name evidence="2" type="ORF">E7203_07310</name>
</gene>
<feature type="compositionally biased region" description="Basic and acidic residues" evidence="1">
    <location>
        <begin position="15"/>
        <end position="26"/>
    </location>
</feature>
<comment type="caution">
    <text evidence="2">The sequence shown here is derived from an EMBL/GenBank/DDBJ whole genome shotgun (WGS) entry which is preliminary data.</text>
</comment>
<evidence type="ECO:0000256" key="1">
    <source>
        <dbReference type="SAM" id="MobiDB-lite"/>
    </source>
</evidence>
<evidence type="ECO:0000313" key="3">
    <source>
        <dbReference type="Proteomes" id="UP000772151"/>
    </source>
</evidence>
<reference evidence="2" key="1">
    <citation type="submission" date="2019-04" db="EMBL/GenBank/DDBJ databases">
        <title>Evolution of Biomass-Degrading Anaerobic Consortia Revealed by Metagenomics.</title>
        <authorList>
            <person name="Peng X."/>
        </authorList>
    </citation>
    <scope>NUCLEOTIDE SEQUENCE</scope>
    <source>
        <strain evidence="2">SIG242</strain>
    </source>
</reference>
<dbReference type="EMBL" id="SVCA01000005">
    <property type="protein sequence ID" value="MBE6085256.1"/>
    <property type="molecule type" value="Genomic_DNA"/>
</dbReference>
<accession>A0A927ZSD7</accession>
<sequence length="71" mass="7999">MSEKAKALPGAATPDRAEVNNLDRENLPTNIVPQDNWNDKTAERVYYILGQIYLDENNLDGTVTVTKREHA</sequence>
<name>A0A927ZSD7_SELRU</name>
<feature type="region of interest" description="Disordered" evidence="1">
    <location>
        <begin position="1"/>
        <end position="35"/>
    </location>
</feature>
<dbReference type="RefSeq" id="WP_303669345.1">
    <property type="nucleotide sequence ID" value="NZ_SVCA01000005.1"/>
</dbReference>
<dbReference type="Proteomes" id="UP000772151">
    <property type="component" value="Unassembled WGS sequence"/>
</dbReference>
<evidence type="ECO:0000313" key="2">
    <source>
        <dbReference type="EMBL" id="MBE6085256.1"/>
    </source>
</evidence>
<proteinExistence type="predicted"/>